<evidence type="ECO:0000256" key="1">
    <source>
        <dbReference type="SAM" id="Phobius"/>
    </source>
</evidence>
<accession>A0A090LQJ6</accession>
<evidence type="ECO:0000313" key="2">
    <source>
        <dbReference type="EMBL" id="CEF69841.1"/>
    </source>
</evidence>
<keyword evidence="3" id="KW-1185">Reference proteome</keyword>
<evidence type="ECO:0000313" key="4">
    <source>
        <dbReference type="WBParaSite" id="SRAE_2000448700.1"/>
    </source>
</evidence>
<proteinExistence type="predicted"/>
<dbReference type="EMBL" id="LN609529">
    <property type="protein sequence ID" value="CEF69841.1"/>
    <property type="molecule type" value="Genomic_DNA"/>
</dbReference>
<organism evidence="2">
    <name type="scientific">Strongyloides ratti</name>
    <name type="common">Parasitic roundworm</name>
    <dbReference type="NCBI Taxonomy" id="34506"/>
    <lineage>
        <taxon>Eukaryota</taxon>
        <taxon>Metazoa</taxon>
        <taxon>Ecdysozoa</taxon>
        <taxon>Nematoda</taxon>
        <taxon>Chromadorea</taxon>
        <taxon>Rhabditida</taxon>
        <taxon>Tylenchina</taxon>
        <taxon>Panagrolaimomorpha</taxon>
        <taxon>Strongyloidoidea</taxon>
        <taxon>Strongyloididae</taxon>
        <taxon>Strongyloides</taxon>
    </lineage>
</organism>
<dbReference type="WormBase" id="SRAE_2000448700">
    <property type="protein sequence ID" value="SRP01135"/>
    <property type="gene ID" value="WBGene00264719"/>
</dbReference>
<keyword evidence="1" id="KW-1133">Transmembrane helix</keyword>
<evidence type="ECO:0000313" key="3">
    <source>
        <dbReference type="Proteomes" id="UP000035682"/>
    </source>
</evidence>
<dbReference type="GeneID" id="36382212"/>
<gene>
    <name evidence="2 4 5" type="ORF">SRAE_2000448700</name>
</gene>
<feature type="transmembrane region" description="Helical" evidence="1">
    <location>
        <begin position="6"/>
        <end position="23"/>
    </location>
</feature>
<protein>
    <submittedName>
        <fullName evidence="2 4">Uncharacterized protein</fullName>
    </submittedName>
</protein>
<keyword evidence="1" id="KW-0812">Transmembrane</keyword>
<evidence type="ECO:0000313" key="5">
    <source>
        <dbReference type="WormBase" id="SRAE_2000448700"/>
    </source>
</evidence>
<dbReference type="Proteomes" id="UP000035682">
    <property type="component" value="Unplaced"/>
</dbReference>
<dbReference type="CTD" id="36382212"/>
<reference evidence="4" key="2">
    <citation type="submission" date="2020-12" db="UniProtKB">
        <authorList>
            <consortium name="WormBaseParasite"/>
        </authorList>
    </citation>
    <scope>IDENTIFICATION</scope>
</reference>
<reference evidence="2 3" key="1">
    <citation type="submission" date="2014-09" db="EMBL/GenBank/DDBJ databases">
        <authorList>
            <person name="Martin A.A."/>
        </authorList>
    </citation>
    <scope>NUCLEOTIDE SEQUENCE</scope>
    <source>
        <strain evidence="3">ED321</strain>
        <strain evidence="2">ED321 Heterogonic</strain>
    </source>
</reference>
<sequence length="161" mass="19134">MKNFYIFILLYVILSNLIQFYAYKFSCIDGSKNGPCFIYVNPYGKTFQTIVLPTIAKSDNKIRIKIVQYLQLQREIPKCITNLNQYIRHKLTQSMILDVCYALNIYTKCKPKTFLVLSPKIHKETETIVRNRSNSFNNYYHRRQQLKLRPVLIRSKSFVSF</sequence>
<dbReference type="WBParaSite" id="SRAE_2000448700.1">
    <property type="protein sequence ID" value="SRAE_2000448700.1"/>
    <property type="gene ID" value="WBGene00264719"/>
</dbReference>
<keyword evidence="1" id="KW-0472">Membrane</keyword>
<dbReference type="RefSeq" id="XP_024509040.1">
    <property type="nucleotide sequence ID" value="XM_024643364.1"/>
</dbReference>
<dbReference type="AlphaFoldDB" id="A0A090LQJ6"/>
<name>A0A090LQJ6_STRRB</name>